<keyword evidence="4 5" id="KW-0472">Membrane</keyword>
<feature type="transmembrane region" description="Helical" evidence="5">
    <location>
        <begin position="221"/>
        <end position="240"/>
    </location>
</feature>
<dbReference type="InterPro" id="IPR050925">
    <property type="entry name" value="Rhomboid_protease_S54"/>
</dbReference>
<dbReference type="SMART" id="SM01160">
    <property type="entry name" value="DUF1751"/>
    <property type="match status" value="1"/>
</dbReference>
<name>A0A1C4AB32_9BACT</name>
<feature type="transmembrane region" description="Helical" evidence="5">
    <location>
        <begin position="246"/>
        <end position="265"/>
    </location>
</feature>
<dbReference type="InterPro" id="IPR035952">
    <property type="entry name" value="Rhomboid-like_sf"/>
</dbReference>
<feature type="transmembrane region" description="Helical" evidence="5">
    <location>
        <begin position="65"/>
        <end position="85"/>
    </location>
</feature>
<dbReference type="EMBL" id="FMAR01000002">
    <property type="protein sequence ID" value="SCB91829.1"/>
    <property type="molecule type" value="Genomic_DNA"/>
</dbReference>
<dbReference type="OrthoDB" id="9807874at2"/>
<evidence type="ECO:0000256" key="3">
    <source>
        <dbReference type="ARBA" id="ARBA00022989"/>
    </source>
</evidence>
<dbReference type="Pfam" id="PF01694">
    <property type="entry name" value="Rhomboid"/>
    <property type="match status" value="2"/>
</dbReference>
<reference evidence="7 8" key="1">
    <citation type="submission" date="2016-08" db="EMBL/GenBank/DDBJ databases">
        <authorList>
            <person name="Seilhamer J.J."/>
        </authorList>
    </citation>
    <scope>NUCLEOTIDE SEQUENCE [LARGE SCALE GENOMIC DNA]</scope>
    <source>
        <strain evidence="7 8">A37T2</strain>
    </source>
</reference>
<feature type="transmembrane region" description="Helical" evidence="5">
    <location>
        <begin position="9"/>
        <end position="30"/>
    </location>
</feature>
<comment type="subcellular location">
    <subcellularLocation>
        <location evidence="1">Membrane</location>
        <topology evidence="1">Multi-pass membrane protein</topology>
    </subcellularLocation>
</comment>
<feature type="transmembrane region" description="Helical" evidence="5">
    <location>
        <begin position="190"/>
        <end position="209"/>
    </location>
</feature>
<feature type="transmembrane region" description="Helical" evidence="5">
    <location>
        <begin position="97"/>
        <end position="115"/>
    </location>
</feature>
<keyword evidence="2 5" id="KW-0812">Transmembrane</keyword>
<gene>
    <name evidence="7" type="ORF">GA0116948_10251</name>
</gene>
<evidence type="ECO:0000256" key="5">
    <source>
        <dbReference type="SAM" id="Phobius"/>
    </source>
</evidence>
<accession>A0A1C4AB32</accession>
<proteinExistence type="predicted"/>
<dbReference type="STRING" id="1335309.GA0116948_10251"/>
<dbReference type="InterPro" id="IPR022764">
    <property type="entry name" value="Peptidase_S54_rhomboid_dom"/>
</dbReference>
<feature type="domain" description="Peptidase S54 rhomboid" evidence="6">
    <location>
        <begin position="183"/>
        <end position="260"/>
    </location>
</feature>
<dbReference type="GO" id="GO:0016020">
    <property type="term" value="C:membrane"/>
    <property type="evidence" value="ECO:0007669"/>
    <property type="project" value="UniProtKB-SubCell"/>
</dbReference>
<dbReference type="Gene3D" id="1.20.1540.10">
    <property type="entry name" value="Rhomboid-like"/>
    <property type="match status" value="1"/>
</dbReference>
<feature type="domain" description="Peptidase S54 rhomboid" evidence="6">
    <location>
        <begin position="58"/>
        <end position="119"/>
    </location>
</feature>
<evidence type="ECO:0000256" key="1">
    <source>
        <dbReference type="ARBA" id="ARBA00004141"/>
    </source>
</evidence>
<keyword evidence="8" id="KW-1185">Reference proteome</keyword>
<dbReference type="Proteomes" id="UP000242818">
    <property type="component" value="Unassembled WGS sequence"/>
</dbReference>
<evidence type="ECO:0000256" key="2">
    <source>
        <dbReference type="ARBA" id="ARBA00022692"/>
    </source>
</evidence>
<dbReference type="PANTHER" id="PTHR43731:SF26">
    <property type="entry name" value="RHOMBOID-LIKE PROTEIN 10, CHLOROPLASTIC"/>
    <property type="match status" value="1"/>
</dbReference>
<dbReference type="SUPFAM" id="SSF144091">
    <property type="entry name" value="Rhomboid-like"/>
    <property type="match status" value="1"/>
</dbReference>
<protein>
    <submittedName>
        <fullName evidence="7">Rhomboid family protein</fullName>
    </submittedName>
</protein>
<evidence type="ECO:0000313" key="7">
    <source>
        <dbReference type="EMBL" id="SCB91829.1"/>
    </source>
</evidence>
<evidence type="ECO:0000256" key="4">
    <source>
        <dbReference type="ARBA" id="ARBA00023136"/>
    </source>
</evidence>
<sequence length="273" mass="31496">MTVTKPKNFFLTTPIVIKNLIIINGLVFLAQVSLRNSLGPWIDDHLALHYWGSELFRPYQFLTHLFMHESLLHLLNNLLTLWLFGSLLEKLWGPKRFLIFYLLCGMGAAALYMGVQNYQNLHLQRDAQQFLDQPNYKNFVTLDNRYDLSSGDYVYDETKDRLARFPHDPEVIFTTKEFIRQFVDSYTNTYVLGASGAVFGILFAFGFLFPNAVVWPLPWRAKYVIGAYILLELVLGFHHVPGDNVAHFAHLSGVLISYILLKAWAKSGRSNYH</sequence>
<dbReference type="AlphaFoldDB" id="A0A1C4AB32"/>
<evidence type="ECO:0000259" key="6">
    <source>
        <dbReference type="Pfam" id="PF01694"/>
    </source>
</evidence>
<evidence type="ECO:0000313" key="8">
    <source>
        <dbReference type="Proteomes" id="UP000242818"/>
    </source>
</evidence>
<keyword evidence="3 5" id="KW-1133">Transmembrane helix</keyword>
<organism evidence="7 8">
    <name type="scientific">Chitinophaga costaii</name>
    <dbReference type="NCBI Taxonomy" id="1335309"/>
    <lineage>
        <taxon>Bacteria</taxon>
        <taxon>Pseudomonadati</taxon>
        <taxon>Bacteroidota</taxon>
        <taxon>Chitinophagia</taxon>
        <taxon>Chitinophagales</taxon>
        <taxon>Chitinophagaceae</taxon>
        <taxon>Chitinophaga</taxon>
    </lineage>
</organism>
<dbReference type="GO" id="GO:0004252">
    <property type="term" value="F:serine-type endopeptidase activity"/>
    <property type="evidence" value="ECO:0007669"/>
    <property type="project" value="InterPro"/>
</dbReference>
<dbReference type="PANTHER" id="PTHR43731">
    <property type="entry name" value="RHOMBOID PROTEASE"/>
    <property type="match status" value="1"/>
</dbReference>